<dbReference type="GO" id="GO:0005886">
    <property type="term" value="C:plasma membrane"/>
    <property type="evidence" value="ECO:0007669"/>
    <property type="project" value="UniProtKB-SubCell"/>
</dbReference>
<dbReference type="InterPro" id="IPR005171">
    <property type="entry name" value="Cyt_c_oxidase_su4_prok"/>
</dbReference>
<dbReference type="EMBL" id="CP071793">
    <property type="protein sequence ID" value="QTD47932.1"/>
    <property type="molecule type" value="Genomic_DNA"/>
</dbReference>
<keyword evidence="5 7" id="KW-0472">Membrane</keyword>
<protein>
    <submittedName>
        <fullName evidence="8">Cytochrome C oxidase subunit IV family protein</fullName>
    </submittedName>
</protein>
<feature type="transmembrane region" description="Helical" evidence="7">
    <location>
        <begin position="80"/>
        <end position="100"/>
    </location>
</feature>
<reference evidence="8" key="1">
    <citation type="submission" date="2021-03" db="EMBL/GenBank/DDBJ databases">
        <title>Acanthopleuribacteraceae sp. M133.</title>
        <authorList>
            <person name="Wang G."/>
        </authorList>
    </citation>
    <scope>NUCLEOTIDE SEQUENCE</scope>
    <source>
        <strain evidence="8">M133</strain>
    </source>
</reference>
<dbReference type="Proteomes" id="UP000663929">
    <property type="component" value="Chromosome"/>
</dbReference>
<evidence type="ECO:0000256" key="3">
    <source>
        <dbReference type="ARBA" id="ARBA00022692"/>
    </source>
</evidence>
<dbReference type="Pfam" id="PF03626">
    <property type="entry name" value="COX4_pro"/>
    <property type="match status" value="1"/>
</dbReference>
<feature type="compositionally biased region" description="Polar residues" evidence="6">
    <location>
        <begin position="126"/>
        <end position="138"/>
    </location>
</feature>
<keyword evidence="9" id="KW-1185">Reference proteome</keyword>
<keyword evidence="2" id="KW-1003">Cell membrane</keyword>
<dbReference type="NCBIfam" id="TIGR02229">
    <property type="entry name" value="caa3_sub_IV"/>
    <property type="match status" value="1"/>
</dbReference>
<evidence type="ECO:0000256" key="1">
    <source>
        <dbReference type="ARBA" id="ARBA00004651"/>
    </source>
</evidence>
<dbReference type="AlphaFoldDB" id="A0A8A4TFF4"/>
<feature type="compositionally biased region" description="Basic and acidic residues" evidence="6">
    <location>
        <begin position="139"/>
        <end position="188"/>
    </location>
</feature>
<gene>
    <name evidence="8" type="ORF">J3U87_20290</name>
</gene>
<feature type="transmembrane region" description="Helical" evidence="7">
    <location>
        <begin position="20"/>
        <end position="38"/>
    </location>
</feature>
<accession>A0A8A4TFF4</accession>
<feature type="transmembrane region" description="Helical" evidence="7">
    <location>
        <begin position="50"/>
        <end position="68"/>
    </location>
</feature>
<dbReference type="InterPro" id="IPR011743">
    <property type="entry name" value="Caa3_sub_IV"/>
</dbReference>
<evidence type="ECO:0000313" key="9">
    <source>
        <dbReference type="Proteomes" id="UP000663929"/>
    </source>
</evidence>
<evidence type="ECO:0000256" key="4">
    <source>
        <dbReference type="ARBA" id="ARBA00022989"/>
    </source>
</evidence>
<comment type="subcellular location">
    <subcellularLocation>
        <location evidence="1">Cell membrane</location>
        <topology evidence="1">Multi-pass membrane protein</topology>
    </subcellularLocation>
</comment>
<evidence type="ECO:0000256" key="7">
    <source>
        <dbReference type="SAM" id="Phobius"/>
    </source>
</evidence>
<proteinExistence type="predicted"/>
<keyword evidence="4 7" id="KW-1133">Transmembrane helix</keyword>
<organism evidence="8 9">
    <name type="scientific">Sulfidibacter corallicola</name>
    <dbReference type="NCBI Taxonomy" id="2818388"/>
    <lineage>
        <taxon>Bacteria</taxon>
        <taxon>Pseudomonadati</taxon>
        <taxon>Acidobacteriota</taxon>
        <taxon>Holophagae</taxon>
        <taxon>Acanthopleuribacterales</taxon>
        <taxon>Acanthopleuribacteraceae</taxon>
        <taxon>Sulfidibacter</taxon>
    </lineage>
</organism>
<sequence>MAHHDHHEEGHMGHIQSKKVYHGVILALVVLTAVTVAAAQLDLGALGNDLLAVAIATVKASLVITFFMHGKYEDKVTWAFIWYPIILLATLLAALFIDYGNRDWDLFKYRAASVTEQHHGDGHGTTPGQVEPTAQGTETHGEEADHGAPAHKGDGAHGEEAGQGDETKQDDGQPADGDDHGQNDGGHE</sequence>
<evidence type="ECO:0000256" key="2">
    <source>
        <dbReference type="ARBA" id="ARBA00022475"/>
    </source>
</evidence>
<dbReference type="RefSeq" id="WP_237377597.1">
    <property type="nucleotide sequence ID" value="NZ_CP071793.1"/>
</dbReference>
<feature type="region of interest" description="Disordered" evidence="6">
    <location>
        <begin position="117"/>
        <end position="188"/>
    </location>
</feature>
<dbReference type="KEGG" id="scor:J3U87_20290"/>
<name>A0A8A4TFF4_SULCO</name>
<keyword evidence="3 7" id="KW-0812">Transmembrane</keyword>
<evidence type="ECO:0000313" key="8">
    <source>
        <dbReference type="EMBL" id="QTD47932.1"/>
    </source>
</evidence>
<evidence type="ECO:0000256" key="6">
    <source>
        <dbReference type="SAM" id="MobiDB-lite"/>
    </source>
</evidence>
<evidence type="ECO:0000256" key="5">
    <source>
        <dbReference type="ARBA" id="ARBA00023136"/>
    </source>
</evidence>